<evidence type="ECO:0000313" key="3">
    <source>
        <dbReference type="Proteomes" id="UP000077926"/>
    </source>
</evidence>
<dbReference type="AlphaFoldDB" id="A0A1B3XTP7"/>
<accession>A0A1B3XTP7</accession>
<reference evidence="2 3" key="1">
    <citation type="submission" date="2016-08" db="EMBL/GenBank/DDBJ databases">
        <title>Complete genome sequence of Bacillus muralis G25-68, a strain with toxicity to nematodes.</title>
        <authorList>
            <person name="Zheng Z."/>
        </authorList>
    </citation>
    <scope>NUCLEOTIDE SEQUENCE [LARGE SCALE GENOMIC DNA]</scope>
    <source>
        <strain evidence="2 3">G25-68</strain>
    </source>
</reference>
<protein>
    <submittedName>
        <fullName evidence="2">Uncharacterized protein</fullName>
    </submittedName>
</protein>
<keyword evidence="1" id="KW-0472">Membrane</keyword>
<keyword evidence="1" id="KW-1133">Transmembrane helix</keyword>
<keyword evidence="3" id="KW-1185">Reference proteome</keyword>
<dbReference type="Proteomes" id="UP000077926">
    <property type="component" value="Chromosome"/>
</dbReference>
<name>A0A1B3XTP7_9BACI</name>
<dbReference type="KEGG" id="bmur:ABE28_019690"/>
<gene>
    <name evidence="2" type="ORF">ABE28_019690</name>
</gene>
<sequence>MKVYKIILVAFSVGLLYFMFVSIYEYTRKGTDLFTQGTLLGSIGVFLGAIPLLYYYEYQKKKDKNKFDS</sequence>
<organism evidence="2 3">
    <name type="scientific">Peribacillus muralis</name>
    <dbReference type="NCBI Taxonomy" id="264697"/>
    <lineage>
        <taxon>Bacteria</taxon>
        <taxon>Bacillati</taxon>
        <taxon>Bacillota</taxon>
        <taxon>Bacilli</taxon>
        <taxon>Bacillales</taxon>
        <taxon>Bacillaceae</taxon>
        <taxon>Peribacillus</taxon>
    </lineage>
</organism>
<feature type="transmembrane region" description="Helical" evidence="1">
    <location>
        <begin position="7"/>
        <end position="27"/>
    </location>
</feature>
<keyword evidence="1" id="KW-0812">Transmembrane</keyword>
<dbReference type="EMBL" id="CP017080">
    <property type="protein sequence ID" value="AOH56596.1"/>
    <property type="molecule type" value="Genomic_DNA"/>
</dbReference>
<dbReference type="RefSeq" id="WP_064465563.1">
    <property type="nucleotide sequence ID" value="NZ_CP017080.1"/>
</dbReference>
<proteinExistence type="predicted"/>
<evidence type="ECO:0000256" key="1">
    <source>
        <dbReference type="SAM" id="Phobius"/>
    </source>
</evidence>
<evidence type="ECO:0000313" key="2">
    <source>
        <dbReference type="EMBL" id="AOH56596.1"/>
    </source>
</evidence>
<feature type="transmembrane region" description="Helical" evidence="1">
    <location>
        <begin position="33"/>
        <end position="56"/>
    </location>
</feature>